<evidence type="ECO:0000313" key="2">
    <source>
        <dbReference type="Proteomes" id="UP000037688"/>
    </source>
</evidence>
<evidence type="ECO:0000313" key="1">
    <source>
        <dbReference type="EMBL" id="KOY15489.1"/>
    </source>
</evidence>
<accession>A0A0M9BND0</accession>
<dbReference type="AlphaFoldDB" id="A0A0M9BND0"/>
<dbReference type="Pfam" id="PF09855">
    <property type="entry name" value="Zn_ribbon_13"/>
    <property type="match status" value="1"/>
</dbReference>
<dbReference type="OrthoDB" id="6293663at2"/>
<keyword evidence="2" id="KW-1185">Reference proteome</keyword>
<proteinExistence type="predicted"/>
<dbReference type="InterPro" id="IPR018652">
    <property type="entry name" value="DUF2082_NA-bd_Znr"/>
</dbReference>
<dbReference type="Proteomes" id="UP000037688">
    <property type="component" value="Unassembled WGS sequence"/>
</dbReference>
<dbReference type="EMBL" id="LITU01000060">
    <property type="protein sequence ID" value="KOY15489.1"/>
    <property type="molecule type" value="Genomic_DNA"/>
</dbReference>
<reference evidence="1 2" key="1">
    <citation type="submission" date="2015-08" db="EMBL/GenBank/DDBJ databases">
        <title>Draft genome sequence of cellulolytic and xylanolytic Paenibacillus sp. A59, isolated from a decaying forest soil from Patagonia, Argentina.</title>
        <authorList>
            <person name="Ghio S."/>
            <person name="Caceres A.M."/>
            <person name="Talia P."/>
            <person name="Grasso D."/>
            <person name="Campos E."/>
        </authorList>
    </citation>
    <scope>NUCLEOTIDE SEQUENCE [LARGE SCALE GENOMIC DNA]</scope>
    <source>
        <strain evidence="1 2">A59</strain>
    </source>
</reference>
<protein>
    <recommendedName>
        <fullName evidence="3">Nucleic acid-binding protein</fullName>
    </recommendedName>
</protein>
<dbReference type="PATRIC" id="fig|1705561.3.peg.3197"/>
<dbReference type="RefSeq" id="WP_053781704.1">
    <property type="nucleotide sequence ID" value="NZ_LITU01000060.1"/>
</dbReference>
<organism evidence="1 2">
    <name type="scientific">Paenibacillus xylanivorans</name>
    <dbReference type="NCBI Taxonomy" id="1705561"/>
    <lineage>
        <taxon>Bacteria</taxon>
        <taxon>Bacillati</taxon>
        <taxon>Bacillota</taxon>
        <taxon>Bacilli</taxon>
        <taxon>Bacillales</taxon>
        <taxon>Paenibacillaceae</taxon>
        <taxon>Paenibacillus</taxon>
    </lineage>
</organism>
<evidence type="ECO:0008006" key="3">
    <source>
        <dbReference type="Google" id="ProtNLM"/>
    </source>
</evidence>
<gene>
    <name evidence="1" type="ORF">AMS66_15685</name>
</gene>
<comment type="caution">
    <text evidence="1">The sequence shown here is derived from an EMBL/GenBank/DDBJ whole genome shotgun (WGS) entry which is preliminary data.</text>
</comment>
<sequence length="81" mass="9083">MSIEEMIERRFVCTKCRGTDCNIKEVSMSGAGLSKMFDIQHNHYLFVACSSCGYVEVFDPDVLKGKKQGQVGTILDILFGR</sequence>
<name>A0A0M9BND0_9BACL</name>